<reference evidence="2 3" key="1">
    <citation type="journal article" date="2012" name="New Phytol.">
        <title>Insight into trade-off between wood decay and parasitism from the genome of a fungal forest pathogen.</title>
        <authorList>
            <person name="Olson A."/>
            <person name="Aerts A."/>
            <person name="Asiegbu F."/>
            <person name="Belbahri L."/>
            <person name="Bouzid O."/>
            <person name="Broberg A."/>
            <person name="Canback B."/>
            <person name="Coutinho P.M."/>
            <person name="Cullen D."/>
            <person name="Dalman K."/>
            <person name="Deflorio G."/>
            <person name="van Diepen L.T."/>
            <person name="Dunand C."/>
            <person name="Duplessis S."/>
            <person name="Durling M."/>
            <person name="Gonthier P."/>
            <person name="Grimwood J."/>
            <person name="Fossdal C.G."/>
            <person name="Hansson D."/>
            <person name="Henrissat B."/>
            <person name="Hietala A."/>
            <person name="Himmelstrand K."/>
            <person name="Hoffmeister D."/>
            <person name="Hogberg N."/>
            <person name="James T.Y."/>
            <person name="Karlsson M."/>
            <person name="Kohler A."/>
            <person name="Kues U."/>
            <person name="Lee Y.H."/>
            <person name="Lin Y.C."/>
            <person name="Lind M."/>
            <person name="Lindquist E."/>
            <person name="Lombard V."/>
            <person name="Lucas S."/>
            <person name="Lunden K."/>
            <person name="Morin E."/>
            <person name="Murat C."/>
            <person name="Park J."/>
            <person name="Raffaello T."/>
            <person name="Rouze P."/>
            <person name="Salamov A."/>
            <person name="Schmutz J."/>
            <person name="Solheim H."/>
            <person name="Stahlberg J."/>
            <person name="Velez H."/>
            <person name="de Vries R.P."/>
            <person name="Wiebenga A."/>
            <person name="Woodward S."/>
            <person name="Yakovlev I."/>
            <person name="Garbelotto M."/>
            <person name="Martin F."/>
            <person name="Grigoriev I.V."/>
            <person name="Stenlid J."/>
        </authorList>
    </citation>
    <scope>NUCLEOTIDE SEQUENCE [LARGE SCALE GENOMIC DNA]</scope>
    <source>
        <strain evidence="2 3">TC 32-1</strain>
    </source>
</reference>
<dbReference type="GeneID" id="20676157"/>
<feature type="compositionally biased region" description="Pro residues" evidence="1">
    <location>
        <begin position="112"/>
        <end position="125"/>
    </location>
</feature>
<feature type="region of interest" description="Disordered" evidence="1">
    <location>
        <begin position="1"/>
        <end position="20"/>
    </location>
</feature>
<accession>W4K8Z3</accession>
<dbReference type="RefSeq" id="XP_009546401.1">
    <property type="nucleotide sequence ID" value="XM_009548106.1"/>
</dbReference>
<protein>
    <submittedName>
        <fullName evidence="2">Uncharacterized protein</fullName>
    </submittedName>
</protein>
<organism evidence="2 3">
    <name type="scientific">Heterobasidion irregulare (strain TC 32-1)</name>
    <dbReference type="NCBI Taxonomy" id="747525"/>
    <lineage>
        <taxon>Eukaryota</taxon>
        <taxon>Fungi</taxon>
        <taxon>Dikarya</taxon>
        <taxon>Basidiomycota</taxon>
        <taxon>Agaricomycotina</taxon>
        <taxon>Agaricomycetes</taxon>
        <taxon>Russulales</taxon>
        <taxon>Bondarzewiaceae</taxon>
        <taxon>Heterobasidion</taxon>
        <taxon>Heterobasidion annosum species complex</taxon>
    </lineage>
</organism>
<feature type="region of interest" description="Disordered" evidence="1">
    <location>
        <begin position="227"/>
        <end position="257"/>
    </location>
</feature>
<evidence type="ECO:0000313" key="3">
    <source>
        <dbReference type="Proteomes" id="UP000030671"/>
    </source>
</evidence>
<proteinExistence type="predicted"/>
<evidence type="ECO:0000256" key="1">
    <source>
        <dbReference type="SAM" id="MobiDB-lite"/>
    </source>
</evidence>
<dbReference type="InParanoid" id="W4K8Z3"/>
<evidence type="ECO:0000313" key="2">
    <source>
        <dbReference type="EMBL" id="ETW81800.1"/>
    </source>
</evidence>
<name>W4K8Z3_HETIT</name>
<gene>
    <name evidence="2" type="ORF">HETIRDRAFT_451506</name>
</gene>
<feature type="compositionally biased region" description="Low complexity" evidence="1">
    <location>
        <begin position="227"/>
        <end position="242"/>
    </location>
</feature>
<sequence>MSALASPPVHPTCAHASPPSLARDPIPPPSNIITPSSHHPIDPHARFIIAPYKRAALPVPPSLLAALLVCCCPFFCGAPLATISGHLSRPIYISPLLAPYLSTPIAARARPCSPPPPSGPSPLTPLRPLAPSLSPSPSVLLPSCFRLPSPVTRTPTHVRVSAPRAPIKLHSPERARARSAPVLVARERGTHTHSPPSVPRRAPLSCRRLYALALPTRAVITPLCDTTASRASPSPARARTSRNSIARASLPHPEASSTARRVGRVWALCAGRASESMRCVESSRTLKPRIRDGRFWDLGLDDERRLCGLAVTAGATARLVEGRRRLGGCGLGEGRCRDRRQHPPRIARANSMSDGSARLASPIGVASARAAVLTLMRTTARRRLGRVPVTYSSLQDKPEWQGRSASDLPAGSLWRQARPFASRASDPRGWGLSGSVWTLERRVDAVGFRSPWWILSRH</sequence>
<keyword evidence="3" id="KW-1185">Reference proteome</keyword>
<feature type="region of interest" description="Disordered" evidence="1">
    <location>
        <begin position="109"/>
        <end position="128"/>
    </location>
</feature>
<dbReference type="EMBL" id="KI925458">
    <property type="protein sequence ID" value="ETW81800.1"/>
    <property type="molecule type" value="Genomic_DNA"/>
</dbReference>
<dbReference type="AlphaFoldDB" id="W4K8Z3"/>
<dbReference type="HOGENOM" id="CLU_597235_0_0_1"/>
<dbReference type="Proteomes" id="UP000030671">
    <property type="component" value="Unassembled WGS sequence"/>
</dbReference>
<dbReference type="KEGG" id="hir:HETIRDRAFT_451506"/>